<reference evidence="8" key="1">
    <citation type="submission" date="2025-08" db="UniProtKB">
        <authorList>
            <consortium name="RefSeq"/>
        </authorList>
    </citation>
    <scope>IDENTIFICATION</scope>
    <source>
        <strain evidence="8">11010-0011.00</strain>
        <tissue evidence="8">Whole body</tissue>
    </source>
</reference>
<accession>A0A6J2U6E9</accession>
<gene>
    <name evidence="8" type="primary">LOC115630623</name>
</gene>
<organism evidence="7 8">
    <name type="scientific">Drosophila lebanonensis</name>
    <name type="common">Fruit fly</name>
    <name type="synonym">Scaptodrosophila lebanonensis</name>
    <dbReference type="NCBI Taxonomy" id="7225"/>
    <lineage>
        <taxon>Eukaryota</taxon>
        <taxon>Metazoa</taxon>
        <taxon>Ecdysozoa</taxon>
        <taxon>Arthropoda</taxon>
        <taxon>Hexapoda</taxon>
        <taxon>Insecta</taxon>
        <taxon>Pterygota</taxon>
        <taxon>Neoptera</taxon>
        <taxon>Endopterygota</taxon>
        <taxon>Diptera</taxon>
        <taxon>Brachycera</taxon>
        <taxon>Muscomorpha</taxon>
        <taxon>Ephydroidea</taxon>
        <taxon>Drosophilidae</taxon>
        <taxon>Scaptodrosophila</taxon>
    </lineage>
</organism>
<feature type="domain" description="DNA-directed RNA polymerase RBP11-like dimerisation" evidence="6">
    <location>
        <begin position="31"/>
        <end position="103"/>
    </location>
</feature>
<dbReference type="Pfam" id="PF13656">
    <property type="entry name" value="RNA_pol_L_2"/>
    <property type="match status" value="1"/>
</dbReference>
<protein>
    <submittedName>
        <fullName evidence="8">DNA-directed RNA polymerase II subunit RPB11-a-like</fullName>
    </submittedName>
</protein>
<evidence type="ECO:0000256" key="4">
    <source>
        <dbReference type="ARBA" id="ARBA00023242"/>
    </source>
</evidence>
<dbReference type="InterPro" id="IPR009025">
    <property type="entry name" value="RBP11-like_dimer"/>
</dbReference>
<dbReference type="GO" id="GO:0005665">
    <property type="term" value="C:RNA polymerase II, core complex"/>
    <property type="evidence" value="ECO:0007669"/>
    <property type="project" value="InterPro"/>
</dbReference>
<dbReference type="RefSeq" id="XP_030383118.1">
    <property type="nucleotide sequence ID" value="XM_030527258.1"/>
</dbReference>
<dbReference type="InterPro" id="IPR036603">
    <property type="entry name" value="RBP11-like"/>
</dbReference>
<dbReference type="GO" id="GO:0003899">
    <property type="term" value="F:DNA-directed RNA polymerase activity"/>
    <property type="evidence" value="ECO:0007669"/>
    <property type="project" value="InterPro"/>
</dbReference>
<comment type="subcellular location">
    <subcellularLocation>
        <location evidence="1">Nucleus</location>
    </subcellularLocation>
</comment>
<evidence type="ECO:0000256" key="5">
    <source>
        <dbReference type="ARBA" id="ARBA00025751"/>
    </source>
</evidence>
<dbReference type="OrthoDB" id="10248581at2759"/>
<dbReference type="GeneID" id="115630623"/>
<dbReference type="Proteomes" id="UP000504634">
    <property type="component" value="Unplaced"/>
</dbReference>
<evidence type="ECO:0000259" key="6">
    <source>
        <dbReference type="Pfam" id="PF13656"/>
    </source>
</evidence>
<dbReference type="HAMAP" id="MF_00261">
    <property type="entry name" value="RNApol_arch_Rpo11"/>
    <property type="match status" value="1"/>
</dbReference>
<dbReference type="PANTHER" id="PTHR13946:SF16">
    <property type="entry name" value="DNA-DIRECTED RNA POLYMERASE II SUBUNIT RPB11"/>
    <property type="match status" value="1"/>
</dbReference>
<dbReference type="SUPFAM" id="SSF55257">
    <property type="entry name" value="RBP11-like subunits of RNA polymerase"/>
    <property type="match status" value="1"/>
</dbReference>
<evidence type="ECO:0000256" key="1">
    <source>
        <dbReference type="ARBA" id="ARBA00004123"/>
    </source>
</evidence>
<dbReference type="PANTHER" id="PTHR13946">
    <property type="entry name" value="DNA-DIRECTED RNA POLYMERASE I,II,III"/>
    <property type="match status" value="1"/>
</dbReference>
<proteinExistence type="inferred from homology"/>
<dbReference type="InterPro" id="IPR037685">
    <property type="entry name" value="RBP11"/>
</dbReference>
<keyword evidence="3" id="KW-0804">Transcription</keyword>
<evidence type="ECO:0000256" key="2">
    <source>
        <dbReference type="ARBA" id="ARBA00022478"/>
    </source>
</evidence>
<evidence type="ECO:0000313" key="7">
    <source>
        <dbReference type="Proteomes" id="UP000504634"/>
    </source>
</evidence>
<dbReference type="CDD" id="cd06926">
    <property type="entry name" value="RNAP_II_RPB11"/>
    <property type="match status" value="1"/>
</dbReference>
<dbReference type="GO" id="GO:0006366">
    <property type="term" value="P:transcription by RNA polymerase II"/>
    <property type="evidence" value="ECO:0007669"/>
    <property type="project" value="InterPro"/>
</dbReference>
<dbReference type="Gene3D" id="3.30.1360.10">
    <property type="entry name" value="RNA polymerase, RBP11-like subunit"/>
    <property type="match status" value="1"/>
</dbReference>
<sequence>MNAPPKFEGFKCIKGERKITVTIDRKVQNASIFTINKADHTIGNLLREQLFKDPRVLFAGYKMPHPLEYNIVIRVQTAENYSPQEAFIAALRELIKRVSRIEELFREDLMHFQGSDDC</sequence>
<name>A0A6J2U6E9_DROLE</name>
<keyword evidence="4" id="KW-0539">Nucleus</keyword>
<evidence type="ECO:0000256" key="3">
    <source>
        <dbReference type="ARBA" id="ARBA00023163"/>
    </source>
</evidence>
<dbReference type="GO" id="GO:0046983">
    <property type="term" value="F:protein dimerization activity"/>
    <property type="evidence" value="ECO:0007669"/>
    <property type="project" value="InterPro"/>
</dbReference>
<keyword evidence="2" id="KW-0240">DNA-directed RNA polymerase</keyword>
<dbReference type="InterPro" id="IPR022905">
    <property type="entry name" value="Rpo11-like"/>
</dbReference>
<keyword evidence="7" id="KW-1185">Reference proteome</keyword>
<comment type="similarity">
    <text evidence="5">Belongs to the archaeal Rpo11/eukaryotic RPB11/RPC19 RNA polymerase subunit family.</text>
</comment>
<dbReference type="AlphaFoldDB" id="A0A6J2U6E9"/>
<evidence type="ECO:0000313" key="8">
    <source>
        <dbReference type="RefSeq" id="XP_030383118.1"/>
    </source>
</evidence>